<gene>
    <name evidence="1" type="ORF">JETT_3770</name>
</gene>
<dbReference type="Proteomes" id="UP000319783">
    <property type="component" value="Unassembled WGS sequence"/>
</dbReference>
<proteinExistence type="predicted"/>
<dbReference type="AlphaFoldDB" id="A0A533QBI7"/>
<reference evidence="1 2" key="1">
    <citation type="submission" date="2019-04" db="EMBL/GenBank/DDBJ databases">
        <title>Genome of a novel bacterium Candidatus Jettenia ecosi reconstructed from metagenome of an anammox bioreactor.</title>
        <authorList>
            <person name="Mardanov A.V."/>
            <person name="Beletsky A.V."/>
            <person name="Ravin N.V."/>
            <person name="Botchkova E.A."/>
            <person name="Litti Y.V."/>
            <person name="Nozhevnikova A.N."/>
        </authorList>
    </citation>
    <scope>NUCLEOTIDE SEQUENCE [LARGE SCALE GENOMIC DNA]</scope>
    <source>
        <strain evidence="1">J2</strain>
    </source>
</reference>
<protein>
    <submittedName>
        <fullName evidence="1">Uncharacterized protein</fullName>
    </submittedName>
</protein>
<organism evidence="1 2">
    <name type="scientific">Candidatus Jettenia ecosi</name>
    <dbReference type="NCBI Taxonomy" id="2494326"/>
    <lineage>
        <taxon>Bacteria</taxon>
        <taxon>Pseudomonadati</taxon>
        <taxon>Planctomycetota</taxon>
        <taxon>Candidatus Brocadiia</taxon>
        <taxon>Candidatus Brocadiales</taxon>
        <taxon>Candidatus Brocadiaceae</taxon>
        <taxon>Candidatus Jettenia</taxon>
    </lineage>
</organism>
<accession>A0A533QBI7</accession>
<comment type="caution">
    <text evidence="1">The sequence shown here is derived from an EMBL/GenBank/DDBJ whole genome shotgun (WGS) entry which is preliminary data.</text>
</comment>
<evidence type="ECO:0000313" key="2">
    <source>
        <dbReference type="Proteomes" id="UP000319783"/>
    </source>
</evidence>
<sequence length="43" mass="5212">MRPSLIIKWVFETEFPCSYKVYMGWPCFLIVFHMIIKKAEKNS</sequence>
<name>A0A533QBI7_9BACT</name>
<dbReference type="EMBL" id="SULG01000156">
    <property type="protein sequence ID" value="TLD39961.1"/>
    <property type="molecule type" value="Genomic_DNA"/>
</dbReference>
<evidence type="ECO:0000313" key="1">
    <source>
        <dbReference type="EMBL" id="TLD39961.1"/>
    </source>
</evidence>